<organism evidence="1">
    <name type="scientific">viral metagenome</name>
    <dbReference type="NCBI Taxonomy" id="1070528"/>
    <lineage>
        <taxon>unclassified sequences</taxon>
        <taxon>metagenomes</taxon>
        <taxon>organismal metagenomes</taxon>
    </lineage>
</organism>
<proteinExistence type="predicted"/>
<dbReference type="EMBL" id="MN739683">
    <property type="protein sequence ID" value="QHT20846.1"/>
    <property type="molecule type" value="Genomic_DNA"/>
</dbReference>
<evidence type="ECO:0000313" key="1">
    <source>
        <dbReference type="EMBL" id="QHT20846.1"/>
    </source>
</evidence>
<accession>A0A6C0DV58</accession>
<name>A0A6C0DV58_9ZZZZ</name>
<sequence length="213" mass="24620">MDILETKFLHLCNHRSDINEHLPTLKDYAQECSSAFETGVRGVVSSYALLYGLVKNTSPTNKQIFLNDIEKCDIDEFLKIAELNSISVKYEWRNNLELDFLEGESYDLTFIDTWHVYGQLKRELAKFSKITNKYIIMHDTEIDGIYGETLRNTGMRYNVHEIDILASITKIPRDEIVKGLIPAIAEFLNANSNWIVEKHYKNNNGLTILKRIA</sequence>
<dbReference type="AlphaFoldDB" id="A0A6C0DV58"/>
<evidence type="ECO:0008006" key="2">
    <source>
        <dbReference type="Google" id="ProtNLM"/>
    </source>
</evidence>
<protein>
    <recommendedName>
        <fullName evidence="2">Methyltransferase</fullName>
    </recommendedName>
</protein>
<reference evidence="1" key="1">
    <citation type="journal article" date="2020" name="Nature">
        <title>Giant virus diversity and host interactions through global metagenomics.</title>
        <authorList>
            <person name="Schulz F."/>
            <person name="Roux S."/>
            <person name="Paez-Espino D."/>
            <person name="Jungbluth S."/>
            <person name="Walsh D.A."/>
            <person name="Denef V.J."/>
            <person name="McMahon K.D."/>
            <person name="Konstantinidis K.T."/>
            <person name="Eloe-Fadrosh E.A."/>
            <person name="Kyrpides N.C."/>
            <person name="Woyke T."/>
        </authorList>
    </citation>
    <scope>NUCLEOTIDE SEQUENCE</scope>
    <source>
        <strain evidence="1">GVMAG-M-3300023174-75</strain>
    </source>
</reference>